<evidence type="ECO:0000313" key="2">
    <source>
        <dbReference type="Proteomes" id="UP000029033"/>
    </source>
</evidence>
<proteinExistence type="predicted"/>
<dbReference type="RefSeq" id="WP_033519547.1">
    <property type="nucleotide sequence ID" value="NZ_CAUPKV010000018.1"/>
</dbReference>
<dbReference type="STRING" id="158787.BSCA_1894"/>
<protein>
    <submittedName>
        <fullName evidence="1">Uncharacterized protein</fullName>
    </submittedName>
</protein>
<keyword evidence="2" id="KW-1185">Reference proteome</keyword>
<name>A0A087D433_9BIFI</name>
<sequence length="86" mass="9863">MPTTMTMPSRRQTERQRRKWAAACGELYAIGLTLDQLATQAGRLRDQGAPEDVLEDLTITLARLREARKATMSAERRLWTRVEDMT</sequence>
<accession>A0A087D433</accession>
<evidence type="ECO:0000313" key="1">
    <source>
        <dbReference type="EMBL" id="KFI90283.1"/>
    </source>
</evidence>
<dbReference type="GeneID" id="85164962"/>
<dbReference type="EMBL" id="JGZO01000031">
    <property type="protein sequence ID" value="KFI90283.1"/>
    <property type="molecule type" value="Genomic_DNA"/>
</dbReference>
<dbReference type="eggNOG" id="ENOG503010F">
    <property type="taxonomic scope" value="Bacteria"/>
</dbReference>
<gene>
    <name evidence="1" type="ORF">BSCA_1894</name>
</gene>
<dbReference type="Proteomes" id="UP000029033">
    <property type="component" value="Unassembled WGS sequence"/>
</dbReference>
<organism evidence="1 2">
    <name type="scientific">Bifidobacterium scardovii</name>
    <dbReference type="NCBI Taxonomy" id="158787"/>
    <lineage>
        <taxon>Bacteria</taxon>
        <taxon>Bacillati</taxon>
        <taxon>Actinomycetota</taxon>
        <taxon>Actinomycetes</taxon>
        <taxon>Bifidobacteriales</taxon>
        <taxon>Bifidobacteriaceae</taxon>
        <taxon>Bifidobacterium</taxon>
    </lineage>
</organism>
<reference evidence="1 2" key="1">
    <citation type="submission" date="2014-03" db="EMBL/GenBank/DDBJ databases">
        <title>Genomics of Bifidobacteria.</title>
        <authorList>
            <person name="Ventura M."/>
            <person name="Milani C."/>
            <person name="Lugli G.A."/>
        </authorList>
    </citation>
    <scope>NUCLEOTIDE SEQUENCE [LARGE SCALE GENOMIC DNA]</scope>
    <source>
        <strain evidence="1 2">LMG 21589</strain>
    </source>
</reference>
<dbReference type="AlphaFoldDB" id="A0A087D433"/>
<comment type="caution">
    <text evidence="1">The sequence shown here is derived from an EMBL/GenBank/DDBJ whole genome shotgun (WGS) entry which is preliminary data.</text>
</comment>